<dbReference type="GO" id="GO:0008270">
    <property type="term" value="F:zinc ion binding"/>
    <property type="evidence" value="ECO:0007669"/>
    <property type="project" value="InterPro"/>
</dbReference>
<evidence type="ECO:0000313" key="2">
    <source>
        <dbReference type="EMBL" id="OGG76111.1"/>
    </source>
</evidence>
<dbReference type="SMART" id="SM00507">
    <property type="entry name" value="HNHc"/>
    <property type="match status" value="1"/>
</dbReference>
<evidence type="ECO:0000313" key="3">
    <source>
        <dbReference type="Proteomes" id="UP000178587"/>
    </source>
</evidence>
<protein>
    <recommendedName>
        <fullName evidence="1">HNH nuclease domain-containing protein</fullName>
    </recommendedName>
</protein>
<name>A0A1F6ER59_9BACT</name>
<dbReference type="GO" id="GO:0003676">
    <property type="term" value="F:nucleic acid binding"/>
    <property type="evidence" value="ECO:0007669"/>
    <property type="project" value="InterPro"/>
</dbReference>
<reference evidence="2 3" key="1">
    <citation type="journal article" date="2016" name="Nat. Commun.">
        <title>Thousands of microbial genomes shed light on interconnected biogeochemical processes in an aquifer system.</title>
        <authorList>
            <person name="Anantharaman K."/>
            <person name="Brown C.T."/>
            <person name="Hug L.A."/>
            <person name="Sharon I."/>
            <person name="Castelle C.J."/>
            <person name="Probst A.J."/>
            <person name="Thomas B.C."/>
            <person name="Singh A."/>
            <person name="Wilkins M.J."/>
            <person name="Karaoz U."/>
            <person name="Brodie E.L."/>
            <person name="Williams K.H."/>
            <person name="Hubbard S.S."/>
            <person name="Banfield J.F."/>
        </authorList>
    </citation>
    <scope>NUCLEOTIDE SEQUENCE [LARGE SCALE GENOMIC DNA]</scope>
</reference>
<dbReference type="Pfam" id="PF01844">
    <property type="entry name" value="HNH"/>
    <property type="match status" value="1"/>
</dbReference>
<accession>A0A1F6ER59</accession>
<evidence type="ECO:0000259" key="1">
    <source>
        <dbReference type="SMART" id="SM00507"/>
    </source>
</evidence>
<gene>
    <name evidence="2" type="ORF">A3A34_00810</name>
</gene>
<feature type="domain" description="HNH nuclease" evidence="1">
    <location>
        <begin position="4"/>
        <end position="67"/>
    </location>
</feature>
<dbReference type="InterPro" id="IPR003615">
    <property type="entry name" value="HNH_nuc"/>
</dbReference>
<dbReference type="STRING" id="1798507.A3A34_00810"/>
<organism evidence="2 3">
    <name type="scientific">Candidatus Kaiserbacteria bacterium RIFCSPLOWO2_01_FULL_50_24</name>
    <dbReference type="NCBI Taxonomy" id="1798507"/>
    <lineage>
        <taxon>Bacteria</taxon>
        <taxon>Candidatus Kaiseribacteriota</taxon>
    </lineage>
</organism>
<dbReference type="Proteomes" id="UP000178587">
    <property type="component" value="Unassembled WGS sequence"/>
</dbReference>
<dbReference type="InterPro" id="IPR002711">
    <property type="entry name" value="HNH"/>
</dbReference>
<dbReference type="CDD" id="cd00085">
    <property type="entry name" value="HNHc"/>
    <property type="match status" value="1"/>
</dbReference>
<dbReference type="EMBL" id="MFLU01000003">
    <property type="protein sequence ID" value="OGG76111.1"/>
    <property type="molecule type" value="Genomic_DNA"/>
</dbReference>
<sequence>MTTKKLRQIFDRTNGHCHFCGDKLVFEKYGLRKDENETWEADHIIQKGKGGSHNPDNRLSACYRCNRLRWHRKGKNIRNLLLLGLIAKDEIEHKSELGKAIVKLKNKRQNANKKRRRNLSKVF</sequence>
<dbReference type="AlphaFoldDB" id="A0A1F6ER59"/>
<dbReference type="GO" id="GO:0004519">
    <property type="term" value="F:endonuclease activity"/>
    <property type="evidence" value="ECO:0007669"/>
    <property type="project" value="InterPro"/>
</dbReference>
<comment type="caution">
    <text evidence="2">The sequence shown here is derived from an EMBL/GenBank/DDBJ whole genome shotgun (WGS) entry which is preliminary data.</text>
</comment>
<dbReference type="Gene3D" id="1.10.30.50">
    <property type="match status" value="1"/>
</dbReference>
<proteinExistence type="predicted"/>